<dbReference type="AlphaFoldDB" id="K3XAV6"/>
<dbReference type="Proteomes" id="UP000019132">
    <property type="component" value="Unassembled WGS sequence"/>
</dbReference>
<accession>K3XAV6</accession>
<reference evidence="3" key="1">
    <citation type="journal article" date="2010" name="Genome Biol.">
        <title>Genome sequence of the necrotrophic plant pathogen Pythium ultimum reveals original pathogenicity mechanisms and effector repertoire.</title>
        <authorList>
            <person name="Levesque C.A."/>
            <person name="Brouwer H."/>
            <person name="Cano L."/>
            <person name="Hamilton J.P."/>
            <person name="Holt C."/>
            <person name="Huitema E."/>
            <person name="Raffaele S."/>
            <person name="Robideau G.P."/>
            <person name="Thines M."/>
            <person name="Win J."/>
            <person name="Zerillo M.M."/>
            <person name="Beakes G.W."/>
            <person name="Boore J.L."/>
            <person name="Busam D."/>
            <person name="Dumas B."/>
            <person name="Ferriera S."/>
            <person name="Fuerstenberg S.I."/>
            <person name="Gachon C.M."/>
            <person name="Gaulin E."/>
            <person name="Govers F."/>
            <person name="Grenville-Briggs L."/>
            <person name="Horner N."/>
            <person name="Hostetler J."/>
            <person name="Jiang R.H."/>
            <person name="Johnson J."/>
            <person name="Krajaejun T."/>
            <person name="Lin H."/>
            <person name="Meijer H.J."/>
            <person name="Moore B."/>
            <person name="Morris P."/>
            <person name="Phuntmart V."/>
            <person name="Puiu D."/>
            <person name="Shetty J."/>
            <person name="Stajich J.E."/>
            <person name="Tripathy S."/>
            <person name="Wawra S."/>
            <person name="van West P."/>
            <person name="Whitty B.R."/>
            <person name="Coutinho P.M."/>
            <person name="Henrissat B."/>
            <person name="Martin F."/>
            <person name="Thomas P.D."/>
            <person name="Tyler B.M."/>
            <person name="De Vries R.P."/>
            <person name="Kamoun S."/>
            <person name="Yandell M."/>
            <person name="Tisserat N."/>
            <person name="Buell C.R."/>
        </authorList>
    </citation>
    <scope>NUCLEOTIDE SEQUENCE</scope>
    <source>
        <strain evidence="3">DAOM:BR144</strain>
    </source>
</reference>
<organism evidence="2 3">
    <name type="scientific">Globisporangium ultimum (strain ATCC 200006 / CBS 805.95 / DAOM BR144)</name>
    <name type="common">Pythium ultimum</name>
    <dbReference type="NCBI Taxonomy" id="431595"/>
    <lineage>
        <taxon>Eukaryota</taxon>
        <taxon>Sar</taxon>
        <taxon>Stramenopiles</taxon>
        <taxon>Oomycota</taxon>
        <taxon>Peronosporomycetes</taxon>
        <taxon>Pythiales</taxon>
        <taxon>Pythiaceae</taxon>
        <taxon>Globisporangium</taxon>
    </lineage>
</organism>
<dbReference type="OMA" id="CAIAYLW"/>
<keyword evidence="1" id="KW-1133">Transmembrane helix</keyword>
<feature type="transmembrane region" description="Helical" evidence="1">
    <location>
        <begin position="6"/>
        <end position="27"/>
    </location>
</feature>
<dbReference type="HOGENOM" id="CLU_1520757_0_0_1"/>
<dbReference type="InParanoid" id="K3XAV6"/>
<name>K3XAV6_GLOUD</name>
<protein>
    <submittedName>
        <fullName evidence="2">Uncharacterized protein</fullName>
    </submittedName>
</protein>
<dbReference type="eggNOG" id="ENOG502REGJ">
    <property type="taxonomic scope" value="Eukaryota"/>
</dbReference>
<keyword evidence="3" id="KW-1185">Reference proteome</keyword>
<evidence type="ECO:0000313" key="3">
    <source>
        <dbReference type="Proteomes" id="UP000019132"/>
    </source>
</evidence>
<feature type="transmembrane region" description="Helical" evidence="1">
    <location>
        <begin position="76"/>
        <end position="95"/>
    </location>
</feature>
<keyword evidence="1" id="KW-0472">Membrane</keyword>
<keyword evidence="1" id="KW-0812">Transmembrane</keyword>
<dbReference type="EnsemblProtists" id="PYU1_T014355">
    <property type="protein sequence ID" value="PYU1_T014355"/>
    <property type="gene ID" value="PYU1_G014325"/>
</dbReference>
<evidence type="ECO:0000256" key="1">
    <source>
        <dbReference type="SAM" id="Phobius"/>
    </source>
</evidence>
<dbReference type="VEuPathDB" id="FungiDB:PYU1_G014325"/>
<evidence type="ECO:0000313" key="2">
    <source>
        <dbReference type="EnsemblProtists" id="PYU1_T014355"/>
    </source>
</evidence>
<proteinExistence type="predicted"/>
<sequence length="182" mass="20452">MERKYAFAAALGGLVPSVLFIQELNAALERAQLPADCRAFLDAVFWLDASAIYAHLRCMGESGRVLHLAMYKLDLVVFPMVYGTLYFCAIAYLWPRVRVLRYAALATVCFDTLLENVGTVFLLRQFPERNELVERCVSIGNRGKYVGLIASMLLIVVGALRRCLCSSPQRADPRREEKTKAL</sequence>
<dbReference type="EMBL" id="GL376565">
    <property type="status" value="NOT_ANNOTATED_CDS"/>
    <property type="molecule type" value="Genomic_DNA"/>
</dbReference>
<reference evidence="2" key="3">
    <citation type="submission" date="2015-02" db="UniProtKB">
        <authorList>
            <consortium name="EnsemblProtists"/>
        </authorList>
    </citation>
    <scope>IDENTIFICATION</scope>
    <source>
        <strain evidence="2">DAOM BR144</strain>
    </source>
</reference>
<reference evidence="3" key="2">
    <citation type="submission" date="2010-04" db="EMBL/GenBank/DDBJ databases">
        <authorList>
            <person name="Buell R."/>
            <person name="Hamilton J."/>
            <person name="Hostetler J."/>
        </authorList>
    </citation>
    <scope>NUCLEOTIDE SEQUENCE [LARGE SCALE GENOMIC DNA]</scope>
    <source>
        <strain evidence="3">DAOM:BR144</strain>
    </source>
</reference>